<dbReference type="SUPFAM" id="SSF48452">
    <property type="entry name" value="TPR-like"/>
    <property type="match status" value="1"/>
</dbReference>
<comment type="caution">
    <text evidence="8">The sequence shown here is derived from an EMBL/GenBank/DDBJ whole genome shotgun (WGS) entry which is preliminary data.</text>
</comment>
<sequence>MKKLKYIAVFLICGATFGCVKLDIPPVNVLQDQDVFTNDAGVMAYMAALYSRMPIEDFKYSTVEGTQGFNTWNIINSLSINTGENANRNNGGFTDPARGYWGEAYGVIRQANNLIQNLPKYSTVLSPDKVGRWVGEAHFIRAYTYFALVKRYGGVPIVTEVQNYDGGDVSPLQVPRSSEEACYDFIGQDLDYAITNMRPASENSGRANKNIAAAFKSRVMLFAGSIARYGTPYSPKGVMITGIPAAKANEYFKAAFDAAKSVEGVYSLYKKKWSATDKVATADNYADLFLDKTSTETIFSKGYSYPEAVHSWDAVNAPPHLTSTYGDRFCPTLDFVELFDGLPKNAKGQLNTLNPDGSYKVFNNVGELWENCEPRLRGTALLPGQKFKDGFVDIRRGTFIEAVDPATPIKKFYPDEDKTAYSRLQWYKDNVKESSDWKPTGQVAITLSTGEKVYPAGLDGPTSTNGATVTGFCGRKYMDPALPSAATALHRSIQTWIEMRYAEVLLNRAEAALELAQNGGTVPGVDLMQDAFNSINAIRERAGATLLTAPTDLAAGASIPKEQGGYVLAPNRGLQIIRIERRKELAFENKLYWDMKRWRTFDQEVNARTWRKCNPFLFAKGADPVTIDYVEGKYIFDCRFDERNSAFTFQVRMYYEPIPGGELTKNPQLVQNSGY</sequence>
<name>A0A3N4MTF6_9BACT</name>
<evidence type="ECO:0000256" key="2">
    <source>
        <dbReference type="ARBA" id="ARBA00006275"/>
    </source>
</evidence>
<evidence type="ECO:0000256" key="1">
    <source>
        <dbReference type="ARBA" id="ARBA00004442"/>
    </source>
</evidence>
<keyword evidence="9" id="KW-1185">Reference proteome</keyword>
<evidence type="ECO:0000313" key="8">
    <source>
        <dbReference type="EMBL" id="RPD38703.1"/>
    </source>
</evidence>
<evidence type="ECO:0000256" key="5">
    <source>
        <dbReference type="ARBA" id="ARBA00023237"/>
    </source>
</evidence>
<gene>
    <name evidence="8" type="ORF">EG028_23635</name>
</gene>
<keyword evidence="4" id="KW-0472">Membrane</keyword>
<protein>
    <submittedName>
        <fullName evidence="8">RagB/SusD family nutrient uptake outer membrane protein</fullName>
    </submittedName>
</protein>
<proteinExistence type="inferred from homology"/>
<comment type="similarity">
    <text evidence="2">Belongs to the SusD family.</text>
</comment>
<keyword evidence="3" id="KW-0732">Signal</keyword>
<keyword evidence="5" id="KW-0998">Cell outer membrane</keyword>
<dbReference type="Gene3D" id="1.25.40.390">
    <property type="match status" value="1"/>
</dbReference>
<dbReference type="InterPro" id="IPR033985">
    <property type="entry name" value="SusD-like_N"/>
</dbReference>
<evidence type="ECO:0000256" key="3">
    <source>
        <dbReference type="ARBA" id="ARBA00022729"/>
    </source>
</evidence>
<reference evidence="9" key="1">
    <citation type="submission" date="2018-11" db="EMBL/GenBank/DDBJ databases">
        <title>Chitinophaga lutea sp.nov., isolate from arsenic contaminated soil.</title>
        <authorList>
            <person name="Zong Y."/>
        </authorList>
    </citation>
    <scope>NUCLEOTIDE SEQUENCE [LARGE SCALE GENOMIC DNA]</scope>
    <source>
        <strain evidence="9">YLT18</strain>
    </source>
</reference>
<dbReference type="EMBL" id="RMBX01000014">
    <property type="protein sequence ID" value="RPD38703.1"/>
    <property type="molecule type" value="Genomic_DNA"/>
</dbReference>
<evidence type="ECO:0000313" key="9">
    <source>
        <dbReference type="Proteomes" id="UP000279089"/>
    </source>
</evidence>
<dbReference type="OrthoDB" id="5694214at2"/>
<accession>A0A3N4MTF6</accession>
<organism evidence="8 9">
    <name type="scientific">Chitinophaga barathri</name>
    <dbReference type="NCBI Taxonomy" id="1647451"/>
    <lineage>
        <taxon>Bacteria</taxon>
        <taxon>Pseudomonadati</taxon>
        <taxon>Bacteroidota</taxon>
        <taxon>Chitinophagia</taxon>
        <taxon>Chitinophagales</taxon>
        <taxon>Chitinophagaceae</taxon>
        <taxon>Chitinophaga</taxon>
    </lineage>
</organism>
<dbReference type="Pfam" id="PF07980">
    <property type="entry name" value="SusD_RagB"/>
    <property type="match status" value="1"/>
</dbReference>
<evidence type="ECO:0000259" key="7">
    <source>
        <dbReference type="Pfam" id="PF14322"/>
    </source>
</evidence>
<dbReference type="GO" id="GO:0009279">
    <property type="term" value="C:cell outer membrane"/>
    <property type="evidence" value="ECO:0007669"/>
    <property type="project" value="UniProtKB-SubCell"/>
</dbReference>
<dbReference type="InterPro" id="IPR012944">
    <property type="entry name" value="SusD_RagB_dom"/>
</dbReference>
<dbReference type="AlphaFoldDB" id="A0A3N4MTF6"/>
<dbReference type="RefSeq" id="WP_120518751.1">
    <property type="nucleotide sequence ID" value="NZ_QXZY01000014.1"/>
</dbReference>
<dbReference type="PROSITE" id="PS51257">
    <property type="entry name" value="PROKAR_LIPOPROTEIN"/>
    <property type="match status" value="1"/>
</dbReference>
<evidence type="ECO:0000256" key="4">
    <source>
        <dbReference type="ARBA" id="ARBA00023136"/>
    </source>
</evidence>
<evidence type="ECO:0000259" key="6">
    <source>
        <dbReference type="Pfam" id="PF07980"/>
    </source>
</evidence>
<dbReference type="InterPro" id="IPR011990">
    <property type="entry name" value="TPR-like_helical_dom_sf"/>
</dbReference>
<comment type="subcellular location">
    <subcellularLocation>
        <location evidence="1">Cell outer membrane</location>
    </subcellularLocation>
</comment>
<feature type="domain" description="SusD-like N-terminal" evidence="7">
    <location>
        <begin position="84"/>
        <end position="221"/>
    </location>
</feature>
<dbReference type="Proteomes" id="UP000279089">
    <property type="component" value="Unassembled WGS sequence"/>
</dbReference>
<dbReference type="Pfam" id="PF14322">
    <property type="entry name" value="SusD-like_3"/>
    <property type="match status" value="1"/>
</dbReference>
<feature type="domain" description="RagB/SusD" evidence="6">
    <location>
        <begin position="324"/>
        <end position="675"/>
    </location>
</feature>